<organism evidence="1 2">
    <name type="scientific">Trifolium medium</name>
    <dbReference type="NCBI Taxonomy" id="97028"/>
    <lineage>
        <taxon>Eukaryota</taxon>
        <taxon>Viridiplantae</taxon>
        <taxon>Streptophyta</taxon>
        <taxon>Embryophyta</taxon>
        <taxon>Tracheophyta</taxon>
        <taxon>Spermatophyta</taxon>
        <taxon>Magnoliopsida</taxon>
        <taxon>eudicotyledons</taxon>
        <taxon>Gunneridae</taxon>
        <taxon>Pentapetalae</taxon>
        <taxon>rosids</taxon>
        <taxon>fabids</taxon>
        <taxon>Fabales</taxon>
        <taxon>Fabaceae</taxon>
        <taxon>Papilionoideae</taxon>
        <taxon>50 kb inversion clade</taxon>
        <taxon>NPAAA clade</taxon>
        <taxon>Hologalegina</taxon>
        <taxon>IRL clade</taxon>
        <taxon>Trifolieae</taxon>
        <taxon>Trifolium</taxon>
    </lineage>
</organism>
<evidence type="ECO:0000313" key="1">
    <source>
        <dbReference type="EMBL" id="MCI71131.1"/>
    </source>
</evidence>
<sequence length="60" mass="6524">MTDVEGGVVMNVLGISCDLRDMIIQAQMNDPALLRRIGNPEFSIAMDGAILYDGRLCVPN</sequence>
<evidence type="ECO:0000313" key="2">
    <source>
        <dbReference type="Proteomes" id="UP000265520"/>
    </source>
</evidence>
<protein>
    <submittedName>
        <fullName evidence="1">Uncharacterized protein</fullName>
    </submittedName>
</protein>
<accession>A0A392UC78</accession>
<dbReference type="AlphaFoldDB" id="A0A392UC78"/>
<name>A0A392UC78_9FABA</name>
<comment type="caution">
    <text evidence="1">The sequence shown here is derived from an EMBL/GenBank/DDBJ whole genome shotgun (WGS) entry which is preliminary data.</text>
</comment>
<dbReference type="EMBL" id="LXQA010790188">
    <property type="protein sequence ID" value="MCI71131.1"/>
    <property type="molecule type" value="Genomic_DNA"/>
</dbReference>
<keyword evidence="2" id="KW-1185">Reference proteome</keyword>
<proteinExistence type="predicted"/>
<feature type="non-terminal residue" evidence="1">
    <location>
        <position position="60"/>
    </location>
</feature>
<dbReference type="Proteomes" id="UP000265520">
    <property type="component" value="Unassembled WGS sequence"/>
</dbReference>
<reference evidence="1 2" key="1">
    <citation type="journal article" date="2018" name="Front. Plant Sci.">
        <title>Red Clover (Trifolium pratense) and Zigzag Clover (T. medium) - A Picture of Genomic Similarities and Differences.</title>
        <authorList>
            <person name="Dluhosova J."/>
            <person name="Istvanek J."/>
            <person name="Nedelnik J."/>
            <person name="Repkova J."/>
        </authorList>
    </citation>
    <scope>NUCLEOTIDE SEQUENCE [LARGE SCALE GENOMIC DNA]</scope>
    <source>
        <strain evidence="2">cv. 10/8</strain>
        <tissue evidence="1">Leaf</tissue>
    </source>
</reference>